<keyword evidence="2" id="KW-0285">Flavoprotein</keyword>
<comment type="cofactor">
    <cofactor evidence="1">
        <name>FAD</name>
        <dbReference type="ChEBI" id="CHEBI:57692"/>
    </cofactor>
</comment>
<name>A0A1I7ELR9_9BURK</name>
<dbReference type="PROSITE" id="PS51387">
    <property type="entry name" value="FAD_PCMH"/>
    <property type="match status" value="1"/>
</dbReference>
<accession>A0A1I7ELR9</accession>
<evidence type="ECO:0000313" key="6">
    <source>
        <dbReference type="EMBL" id="SFU24888.1"/>
    </source>
</evidence>
<dbReference type="GO" id="GO:0004458">
    <property type="term" value="F:D-lactate dehydrogenase (cytochrome) activity"/>
    <property type="evidence" value="ECO:0007669"/>
    <property type="project" value="TreeGrafter"/>
</dbReference>
<dbReference type="InterPro" id="IPR017896">
    <property type="entry name" value="4Fe4S_Fe-S-bd"/>
</dbReference>
<dbReference type="Pfam" id="PF01565">
    <property type="entry name" value="FAD_binding_4"/>
    <property type="match status" value="1"/>
</dbReference>
<dbReference type="Proteomes" id="UP000198844">
    <property type="component" value="Unassembled WGS sequence"/>
</dbReference>
<dbReference type="Gene3D" id="1.10.45.10">
    <property type="entry name" value="Vanillyl-alcohol Oxidase, Chain A, domain 4"/>
    <property type="match status" value="1"/>
</dbReference>
<gene>
    <name evidence="6" type="ORF">SAMN05192563_103084</name>
</gene>
<dbReference type="GO" id="GO:1903457">
    <property type="term" value="P:lactate catabolic process"/>
    <property type="evidence" value="ECO:0007669"/>
    <property type="project" value="TreeGrafter"/>
</dbReference>
<evidence type="ECO:0000259" key="5">
    <source>
        <dbReference type="PROSITE" id="PS51387"/>
    </source>
</evidence>
<dbReference type="Gene3D" id="3.30.465.10">
    <property type="match status" value="1"/>
</dbReference>
<evidence type="ECO:0000256" key="3">
    <source>
        <dbReference type="ARBA" id="ARBA00022827"/>
    </source>
</evidence>
<sequence length="992" mass="108711">MKPATAFQASKALLQDIEAELRKTLRGEVRFDAGSKALYASDASNYRQIPLGAVVPVDVDDLVAALGVCRRNDVPFLTRGGGTSQNGQCVNVAVVADTSKYVNRIVSVDAESRTALVEPGVVCDNLRDAAEEHGLTFAPDPATHSRCTLGGMIANNSCGAHSVMGGKTVENIEALEIVTYDGARFWAGPTTEPELEEIIARGGRQGEIYAGLRALRDRYAQRIRAEFPQIKRRVSGFNLDQLLPENGFNVARALVGTEGTCAVTLQAMVRLVHSPSCRVLLVLGFKDIYTAADGVPHFNRFSPIAIEGLDRAIIRGLQARGLKKEEIALLPEGDAWVVLEFGADTVADAIEQANDAHAYFMAGHGGAGVSGFVVEDKQKQQKIWSIRETGASAVALAVDPSKPDPIVGWEDAAVDPLRLGDYLRKFQALVDRFGYETCLYGHFGDGCVHARITFDIRTDEGVLKWRGFLREAAQLVVDFGGSLSGEHGDGQAKAEFLPIMYGPEIMQAMEDFKAIWDPANRLNPGKVVHAYRADENLRMGPSYKPVTLTTRLAFSSPEGDGMQRAVERCIGMGKCRSLDGGTMCPSFRATREEKFSTRGRAHLFWEMLQGEIITDGWNSPEVKEALDTCLACKGCKSDCPTHTDMASYKAEFLSHYYENHRRPRQAMFMGRIGQWAPLASRFPWLTNFMTSARPLARISKWVAGVAPQRHLPVFAPRTFRAMARQRQTVGSLAKTASTQKVILWVDTFNDHFSPEVATAAFDVLTAIGYEVVLPRKRLCCGRPLYDYGLLDEARALLRSAVDELADDIQSGVPVIGLEPGCLSVFKDELLKQLPDDTMAKRLAEQTFLFSDFVGRADYDWPELDADVVVHGHCHQKSIFGMKGETALLDKLHVRWTLLDTGCCGMAGSFGFNADHYDLSMKIAEDKLLPLVRSAPASAIVVTNGFSCREQIEQGAGRQSIHIAQLALKALKREHIPQAKPVPGTTGDLMPIS</sequence>
<evidence type="ECO:0000256" key="1">
    <source>
        <dbReference type="ARBA" id="ARBA00001974"/>
    </source>
</evidence>
<keyword evidence="4" id="KW-0560">Oxidoreductase</keyword>
<feature type="domain" description="FAD-binding PCMH-type" evidence="5">
    <location>
        <begin position="46"/>
        <end position="274"/>
    </location>
</feature>
<evidence type="ECO:0000313" key="7">
    <source>
        <dbReference type="Proteomes" id="UP000198844"/>
    </source>
</evidence>
<dbReference type="RefSeq" id="WP_093644142.1">
    <property type="nucleotide sequence ID" value="NZ_FPBH01000030.1"/>
</dbReference>
<dbReference type="InterPro" id="IPR016164">
    <property type="entry name" value="FAD-linked_Oxase-like_C"/>
</dbReference>
<evidence type="ECO:0000256" key="4">
    <source>
        <dbReference type="ARBA" id="ARBA00023002"/>
    </source>
</evidence>
<reference evidence="6 7" key="1">
    <citation type="submission" date="2016-10" db="EMBL/GenBank/DDBJ databases">
        <authorList>
            <person name="de Groot N.N."/>
        </authorList>
    </citation>
    <scope>NUCLEOTIDE SEQUENCE [LARGE SCALE GENOMIC DNA]</scope>
    <source>
        <strain evidence="6 7">LMG 27731</strain>
    </source>
</reference>
<dbReference type="InterPro" id="IPR016171">
    <property type="entry name" value="Vanillyl_alc_oxidase_C-sub2"/>
</dbReference>
<dbReference type="InterPro" id="IPR016169">
    <property type="entry name" value="FAD-bd_PCMH_sub2"/>
</dbReference>
<dbReference type="AlphaFoldDB" id="A0A1I7ELR9"/>
<dbReference type="Pfam" id="PF13183">
    <property type="entry name" value="Fer4_8"/>
    <property type="match status" value="1"/>
</dbReference>
<dbReference type="OrthoDB" id="9811557at2"/>
<dbReference type="InterPro" id="IPR004113">
    <property type="entry name" value="FAD-bd_oxidored_4_C"/>
</dbReference>
<protein>
    <recommendedName>
        <fullName evidence="5">FAD-binding PCMH-type domain-containing protein</fullName>
    </recommendedName>
</protein>
<dbReference type="PANTHER" id="PTHR11748:SF119">
    <property type="entry name" value="D-2-HYDROXYGLUTARATE DEHYDROGENASE"/>
    <property type="match status" value="1"/>
</dbReference>
<organism evidence="6 7">
    <name type="scientific">Paraburkholderia aspalathi</name>
    <dbReference type="NCBI Taxonomy" id="1324617"/>
    <lineage>
        <taxon>Bacteria</taxon>
        <taxon>Pseudomonadati</taxon>
        <taxon>Pseudomonadota</taxon>
        <taxon>Betaproteobacteria</taxon>
        <taxon>Burkholderiales</taxon>
        <taxon>Burkholderiaceae</taxon>
        <taxon>Paraburkholderia</taxon>
    </lineage>
</organism>
<dbReference type="GO" id="GO:0071949">
    <property type="term" value="F:FAD binding"/>
    <property type="evidence" value="ECO:0007669"/>
    <property type="project" value="InterPro"/>
</dbReference>
<dbReference type="InterPro" id="IPR016166">
    <property type="entry name" value="FAD-bd_PCMH"/>
</dbReference>
<dbReference type="Pfam" id="PF02754">
    <property type="entry name" value="CCG"/>
    <property type="match status" value="1"/>
</dbReference>
<keyword evidence="3" id="KW-0274">FAD</keyword>
<dbReference type="PANTHER" id="PTHR11748">
    <property type="entry name" value="D-LACTATE DEHYDROGENASE"/>
    <property type="match status" value="1"/>
</dbReference>
<dbReference type="Gene3D" id="3.30.70.2740">
    <property type="match status" value="1"/>
</dbReference>
<dbReference type="SUPFAM" id="SSF55103">
    <property type="entry name" value="FAD-linked oxidases, C-terminal domain"/>
    <property type="match status" value="1"/>
</dbReference>
<dbReference type="Pfam" id="PF02913">
    <property type="entry name" value="FAD-oxidase_C"/>
    <property type="match status" value="1"/>
</dbReference>
<dbReference type="InterPro" id="IPR006094">
    <property type="entry name" value="Oxid_FAD_bind_N"/>
</dbReference>
<dbReference type="EMBL" id="FPBH01000030">
    <property type="protein sequence ID" value="SFU24888.1"/>
    <property type="molecule type" value="Genomic_DNA"/>
</dbReference>
<dbReference type="InterPro" id="IPR004017">
    <property type="entry name" value="Cys_rich_dom"/>
</dbReference>
<dbReference type="InterPro" id="IPR036318">
    <property type="entry name" value="FAD-bd_PCMH-like_sf"/>
</dbReference>
<dbReference type="GO" id="GO:0008720">
    <property type="term" value="F:D-lactate dehydrogenase (NAD+) activity"/>
    <property type="evidence" value="ECO:0007669"/>
    <property type="project" value="TreeGrafter"/>
</dbReference>
<evidence type="ECO:0000256" key="2">
    <source>
        <dbReference type="ARBA" id="ARBA00022630"/>
    </source>
</evidence>
<dbReference type="SUPFAM" id="SSF56176">
    <property type="entry name" value="FAD-binding/transporter-associated domain-like"/>
    <property type="match status" value="1"/>
</dbReference>
<dbReference type="SUPFAM" id="SSF46548">
    <property type="entry name" value="alpha-helical ferredoxin"/>
    <property type="match status" value="1"/>
</dbReference>
<proteinExistence type="predicted"/>